<feature type="transmembrane region" description="Helical" evidence="8">
    <location>
        <begin position="90"/>
        <end position="108"/>
    </location>
</feature>
<feature type="transmembrane region" description="Helical" evidence="8">
    <location>
        <begin position="137"/>
        <end position="155"/>
    </location>
</feature>
<evidence type="ECO:0000256" key="5">
    <source>
        <dbReference type="ARBA" id="ARBA00022692"/>
    </source>
</evidence>
<keyword evidence="3" id="KW-0328">Glycosyltransferase</keyword>
<keyword evidence="4 10" id="KW-0808">Transferase</keyword>
<dbReference type="GO" id="GO:0010041">
    <property type="term" value="P:response to iron(III) ion"/>
    <property type="evidence" value="ECO:0007669"/>
    <property type="project" value="TreeGrafter"/>
</dbReference>
<accession>A0A5B2VV67</accession>
<feature type="transmembrane region" description="Helical" evidence="8">
    <location>
        <begin position="324"/>
        <end position="343"/>
    </location>
</feature>
<feature type="transmembrane region" description="Helical" evidence="8">
    <location>
        <begin position="114"/>
        <end position="130"/>
    </location>
</feature>
<evidence type="ECO:0000256" key="2">
    <source>
        <dbReference type="ARBA" id="ARBA00022475"/>
    </source>
</evidence>
<organism evidence="10 11">
    <name type="scientific">Chitinophaga agrisoli</name>
    <dbReference type="NCBI Taxonomy" id="2607653"/>
    <lineage>
        <taxon>Bacteria</taxon>
        <taxon>Pseudomonadati</taxon>
        <taxon>Bacteroidota</taxon>
        <taxon>Chitinophagia</taxon>
        <taxon>Chitinophagales</taxon>
        <taxon>Chitinophagaceae</taxon>
        <taxon>Chitinophaga</taxon>
    </lineage>
</organism>
<feature type="transmembrane region" description="Helical" evidence="8">
    <location>
        <begin position="434"/>
        <end position="453"/>
    </location>
</feature>
<comment type="caution">
    <text evidence="10">The sequence shown here is derived from an EMBL/GenBank/DDBJ whole genome shotgun (WGS) entry which is preliminary data.</text>
</comment>
<gene>
    <name evidence="10" type="ORF">F0L74_08475</name>
</gene>
<sequence length="556" mass="64705">MQLNKTFTVILLGVIAALLFIPFLGRVHLFDWDEINFAECSREMIKLDDYSRIYVNFKPFWEKPPMFFWMQTVAMKMFGFNEFAARFPNALCGIATLITLFLCGQKIYDRKFGILWALAYGGSLFPNMYFKSGLIDPWFNLFIFLSLYFFILYHWKKNGFDRTDLQKKPLYYAVWAGIFMGLAVLTKGQVALMMFLLVLGVYLIYNRFKIYFGWGHALLFLVVASLLTFSWYGYETIKNGPWFITSFLKYQYRLFTTHDAGQKGFPGYHFVVILIGCFPASIFAIPAFFRMHYTSRYDKDFKMWMIMLFWVVTILFTIVQSRIIHYSSMAWFPVTFLAAYSFYKWERKDAAYKKYVGVLAGILGSLEGFVLLLVAVIALNIKKLVPYVSDTFAQANMQADVHWNGLEGLVGILMIVSVIMGLVWLRKRAFIKAAWAFFGGTAIVIFLAAAIIVPKVERYSQGAAIDFLIQRQGEDCYVNSLGYWSYAPFFYAQKEPPTNPKSYEEWWLLTGDIDKPAYFITKVDRVDGYTKQHPDLKELYRKNGFVFLKREIPAKQ</sequence>
<dbReference type="Pfam" id="PF13231">
    <property type="entry name" value="PMT_2"/>
    <property type="match status" value="1"/>
</dbReference>
<feature type="transmembrane region" description="Helical" evidence="8">
    <location>
        <begin position="401"/>
        <end position="425"/>
    </location>
</feature>
<dbReference type="InterPro" id="IPR050297">
    <property type="entry name" value="LipidA_mod_glycosyltrf_83"/>
</dbReference>
<evidence type="ECO:0000256" key="1">
    <source>
        <dbReference type="ARBA" id="ARBA00004651"/>
    </source>
</evidence>
<dbReference type="InterPro" id="IPR038731">
    <property type="entry name" value="RgtA/B/C-like"/>
</dbReference>
<name>A0A5B2VV67_9BACT</name>
<dbReference type="EMBL" id="VUOC01000002">
    <property type="protein sequence ID" value="KAA2242560.1"/>
    <property type="molecule type" value="Genomic_DNA"/>
</dbReference>
<keyword evidence="2" id="KW-1003">Cell membrane</keyword>
<feature type="transmembrane region" description="Helical" evidence="8">
    <location>
        <begin position="301"/>
        <end position="318"/>
    </location>
</feature>
<feature type="transmembrane region" description="Helical" evidence="8">
    <location>
        <begin position="217"/>
        <end position="234"/>
    </location>
</feature>
<reference evidence="10 11" key="2">
    <citation type="submission" date="2019-09" db="EMBL/GenBank/DDBJ databases">
        <authorList>
            <person name="Jin C."/>
        </authorList>
    </citation>
    <scope>NUCLEOTIDE SEQUENCE [LARGE SCALE GENOMIC DNA]</scope>
    <source>
        <strain evidence="10 11">BN140078</strain>
    </source>
</reference>
<protein>
    <submittedName>
        <fullName evidence="10">Glycosyl transferase</fullName>
    </submittedName>
</protein>
<dbReference type="GO" id="GO:0005886">
    <property type="term" value="C:plasma membrane"/>
    <property type="evidence" value="ECO:0007669"/>
    <property type="project" value="UniProtKB-SubCell"/>
</dbReference>
<keyword evidence="7 8" id="KW-0472">Membrane</keyword>
<proteinExistence type="predicted"/>
<comment type="subcellular location">
    <subcellularLocation>
        <location evidence="1">Cell membrane</location>
        <topology evidence="1">Multi-pass membrane protein</topology>
    </subcellularLocation>
</comment>
<dbReference type="GO" id="GO:0016763">
    <property type="term" value="F:pentosyltransferase activity"/>
    <property type="evidence" value="ECO:0007669"/>
    <property type="project" value="TreeGrafter"/>
</dbReference>
<keyword evidence="5 8" id="KW-0812">Transmembrane</keyword>
<keyword evidence="6 8" id="KW-1133">Transmembrane helix</keyword>
<evidence type="ECO:0000256" key="3">
    <source>
        <dbReference type="ARBA" id="ARBA00022676"/>
    </source>
</evidence>
<evidence type="ECO:0000256" key="8">
    <source>
        <dbReference type="SAM" id="Phobius"/>
    </source>
</evidence>
<evidence type="ECO:0000259" key="9">
    <source>
        <dbReference type="Pfam" id="PF13231"/>
    </source>
</evidence>
<dbReference type="Proteomes" id="UP000324611">
    <property type="component" value="Unassembled WGS sequence"/>
</dbReference>
<evidence type="ECO:0000313" key="10">
    <source>
        <dbReference type="EMBL" id="KAA2242560.1"/>
    </source>
</evidence>
<reference evidence="10 11" key="1">
    <citation type="submission" date="2019-09" db="EMBL/GenBank/DDBJ databases">
        <title>Chitinophaga ginsengihumi sp. nov., isolated from soil of ginseng rhizosphere.</title>
        <authorList>
            <person name="Lee J."/>
        </authorList>
    </citation>
    <scope>NUCLEOTIDE SEQUENCE [LARGE SCALE GENOMIC DNA]</scope>
    <source>
        <strain evidence="10 11">BN140078</strain>
    </source>
</reference>
<evidence type="ECO:0000256" key="7">
    <source>
        <dbReference type="ARBA" id="ARBA00023136"/>
    </source>
</evidence>
<feature type="domain" description="Glycosyltransferase RgtA/B/C/D-like" evidence="9">
    <location>
        <begin position="63"/>
        <end position="225"/>
    </location>
</feature>
<dbReference type="PANTHER" id="PTHR33908:SF3">
    <property type="entry name" value="UNDECAPRENYL PHOSPHATE-ALPHA-4-AMINO-4-DEOXY-L-ARABINOSE ARABINOSYL TRANSFERASE"/>
    <property type="match status" value="1"/>
</dbReference>
<dbReference type="PANTHER" id="PTHR33908">
    <property type="entry name" value="MANNOSYLTRANSFERASE YKCB-RELATED"/>
    <property type="match status" value="1"/>
</dbReference>
<feature type="transmembrane region" description="Helical" evidence="8">
    <location>
        <begin position="355"/>
        <end position="381"/>
    </location>
</feature>
<evidence type="ECO:0000256" key="4">
    <source>
        <dbReference type="ARBA" id="ARBA00022679"/>
    </source>
</evidence>
<feature type="transmembrane region" description="Helical" evidence="8">
    <location>
        <begin position="7"/>
        <end position="25"/>
    </location>
</feature>
<evidence type="ECO:0000256" key="6">
    <source>
        <dbReference type="ARBA" id="ARBA00022989"/>
    </source>
</evidence>
<evidence type="ECO:0000313" key="11">
    <source>
        <dbReference type="Proteomes" id="UP000324611"/>
    </source>
</evidence>
<keyword evidence="11" id="KW-1185">Reference proteome</keyword>
<feature type="transmembrane region" description="Helical" evidence="8">
    <location>
        <begin position="175"/>
        <end position="205"/>
    </location>
</feature>
<dbReference type="RefSeq" id="WP_149837432.1">
    <property type="nucleotide sequence ID" value="NZ_VUOC01000002.1"/>
</dbReference>
<dbReference type="AlphaFoldDB" id="A0A5B2VV67"/>
<dbReference type="GO" id="GO:0009103">
    <property type="term" value="P:lipopolysaccharide biosynthetic process"/>
    <property type="evidence" value="ECO:0007669"/>
    <property type="project" value="UniProtKB-ARBA"/>
</dbReference>
<feature type="transmembrane region" description="Helical" evidence="8">
    <location>
        <begin position="268"/>
        <end position="289"/>
    </location>
</feature>